<keyword evidence="5" id="KW-1185">Reference proteome</keyword>
<gene>
    <name evidence="4" type="ORF">OWR29_26595</name>
</gene>
<name>A0ABT4B6B7_9ACTN</name>
<evidence type="ECO:0000256" key="2">
    <source>
        <dbReference type="SAM" id="MobiDB-lite"/>
    </source>
</evidence>
<comment type="caution">
    <text evidence="4">The sequence shown here is derived from an EMBL/GenBank/DDBJ whole genome shotgun (WGS) entry which is preliminary data.</text>
</comment>
<feature type="signal peptide" evidence="3">
    <location>
        <begin position="1"/>
        <end position="20"/>
    </location>
</feature>
<dbReference type="Pfam" id="PF04203">
    <property type="entry name" value="Sortase"/>
    <property type="match status" value="1"/>
</dbReference>
<accession>A0ABT4B6B7</accession>
<protein>
    <submittedName>
        <fullName evidence="4">Class F sortase</fullName>
    </submittedName>
</protein>
<feature type="chain" id="PRO_5045957485" evidence="3">
    <location>
        <begin position="21"/>
        <end position="209"/>
    </location>
</feature>
<dbReference type="RefSeq" id="WP_267565974.1">
    <property type="nucleotide sequence ID" value="NZ_JAPNTZ010000009.1"/>
</dbReference>
<dbReference type="SUPFAM" id="SSF63817">
    <property type="entry name" value="Sortase"/>
    <property type="match status" value="1"/>
</dbReference>
<dbReference type="Proteomes" id="UP001151002">
    <property type="component" value="Unassembled WGS sequence"/>
</dbReference>
<evidence type="ECO:0000313" key="4">
    <source>
        <dbReference type="EMBL" id="MCY1141582.1"/>
    </source>
</evidence>
<feature type="region of interest" description="Disordered" evidence="2">
    <location>
        <begin position="24"/>
        <end position="57"/>
    </location>
</feature>
<keyword evidence="3" id="KW-0732">Signal</keyword>
<dbReference type="NCBIfam" id="NF033748">
    <property type="entry name" value="class_F_sortase"/>
    <property type="match status" value="1"/>
</dbReference>
<dbReference type="InterPro" id="IPR023365">
    <property type="entry name" value="Sortase_dom-sf"/>
</dbReference>
<dbReference type="InterPro" id="IPR042001">
    <property type="entry name" value="Sortase_F"/>
</dbReference>
<organism evidence="4 5">
    <name type="scientific">Paractinoplanes pyxinae</name>
    <dbReference type="NCBI Taxonomy" id="2997416"/>
    <lineage>
        <taxon>Bacteria</taxon>
        <taxon>Bacillati</taxon>
        <taxon>Actinomycetota</taxon>
        <taxon>Actinomycetes</taxon>
        <taxon>Micromonosporales</taxon>
        <taxon>Micromonosporaceae</taxon>
        <taxon>Paractinoplanes</taxon>
    </lineage>
</organism>
<dbReference type="CDD" id="cd05829">
    <property type="entry name" value="Sortase_F"/>
    <property type="match status" value="1"/>
</dbReference>
<dbReference type="InterPro" id="IPR005754">
    <property type="entry name" value="Sortase"/>
</dbReference>
<dbReference type="EMBL" id="JAPNTZ010000009">
    <property type="protein sequence ID" value="MCY1141582.1"/>
    <property type="molecule type" value="Genomic_DNA"/>
</dbReference>
<dbReference type="Gene3D" id="2.40.260.10">
    <property type="entry name" value="Sortase"/>
    <property type="match status" value="1"/>
</dbReference>
<sequence length="209" mass="21868">MKRARSVAAVLAIAGAVAIAVGRHDQPAAESPRSAPPPVAHPAAPTRSGSDVLTRGTLLPTSFPTRVRIPALSVDEAVIGLGQNPDGSMQVPTDARTVGWYTRAPTPGSLGPAVLAGHVDYQGADGTFARLSTLRAGDQIDVTRQDGVTAVFAVTRVDRYAKNKFPADAVYGTIDHAGLRLITCGGDFDNRTGHYIDNIVAYAELRTAD</sequence>
<evidence type="ECO:0000256" key="3">
    <source>
        <dbReference type="SAM" id="SignalP"/>
    </source>
</evidence>
<proteinExistence type="predicted"/>
<keyword evidence="1" id="KW-0378">Hydrolase</keyword>
<evidence type="ECO:0000313" key="5">
    <source>
        <dbReference type="Proteomes" id="UP001151002"/>
    </source>
</evidence>
<evidence type="ECO:0000256" key="1">
    <source>
        <dbReference type="ARBA" id="ARBA00022801"/>
    </source>
</evidence>
<reference evidence="4" key="1">
    <citation type="submission" date="2022-11" db="EMBL/GenBank/DDBJ databases">
        <authorList>
            <person name="Somphong A."/>
            <person name="Phongsopitanun W."/>
        </authorList>
    </citation>
    <scope>NUCLEOTIDE SEQUENCE</scope>
    <source>
        <strain evidence="4">Pm04-4</strain>
    </source>
</reference>